<dbReference type="Pfam" id="PF12669">
    <property type="entry name" value="FeoB_associated"/>
    <property type="match status" value="1"/>
</dbReference>
<dbReference type="Proteomes" id="UP000532121">
    <property type="component" value="Unassembled WGS sequence"/>
</dbReference>
<evidence type="ECO:0000313" key="2">
    <source>
        <dbReference type="Proteomes" id="UP000532121"/>
    </source>
</evidence>
<protein>
    <submittedName>
        <fullName evidence="1">FeoB-associated Cys-rich membrane protein</fullName>
    </submittedName>
</protein>
<name>A0A7X9LF12_STRRT</name>
<evidence type="ECO:0000313" key="1">
    <source>
        <dbReference type="EMBL" id="NMD48650.1"/>
    </source>
</evidence>
<accession>A0A7X9LF12</accession>
<comment type="caution">
    <text evidence="1">The sequence shown here is derived from an EMBL/GenBank/DDBJ whole genome shotgun (WGS) entry which is preliminary data.</text>
</comment>
<dbReference type="EMBL" id="JABASA010000004">
    <property type="protein sequence ID" value="NMD48650.1"/>
    <property type="molecule type" value="Genomic_DNA"/>
</dbReference>
<proteinExistence type="predicted"/>
<organism evidence="1 2">
    <name type="scientific">Streptococcus ratti</name>
    <dbReference type="NCBI Taxonomy" id="1341"/>
    <lineage>
        <taxon>Bacteria</taxon>
        <taxon>Bacillati</taxon>
        <taxon>Bacillota</taxon>
        <taxon>Bacilli</taxon>
        <taxon>Lactobacillales</taxon>
        <taxon>Streptococcaceae</taxon>
        <taxon>Streptococcus</taxon>
    </lineage>
</organism>
<dbReference type="AlphaFoldDB" id="A0A7X9LF12"/>
<dbReference type="RefSeq" id="WP_193523120.1">
    <property type="nucleotide sequence ID" value="NZ_JABASA010000004.1"/>
</dbReference>
<gene>
    <name evidence="1" type="ORF">HHO37_02925</name>
</gene>
<sequence>MSTIIIAALIVFAVVLGIRHYIKQKGSCGDCDCACPVKDEIKRSNKVH</sequence>
<reference evidence="1 2" key="1">
    <citation type="submission" date="2020-04" db="EMBL/GenBank/DDBJ databases">
        <title>MicrobeNet Type strains.</title>
        <authorList>
            <person name="Nicholson A.C."/>
        </authorList>
    </citation>
    <scope>NUCLEOTIDE SEQUENCE [LARGE SCALE GENOMIC DNA]</scope>
    <source>
        <strain evidence="1 2">DSM 22768</strain>
    </source>
</reference>